<dbReference type="InterPro" id="IPR035671">
    <property type="entry name" value="DsbD_gamma"/>
</dbReference>
<comment type="caution">
    <text evidence="10">The sequence shown here is derived from an EMBL/GenBank/DDBJ whole genome shotgun (WGS) entry which is preliminary data.</text>
</comment>
<dbReference type="Proteomes" id="UP000071392">
    <property type="component" value="Unassembled WGS sequence"/>
</dbReference>
<dbReference type="InterPro" id="IPR003834">
    <property type="entry name" value="Cyt_c_assmbl_TM_dom"/>
</dbReference>
<dbReference type="GO" id="GO:0017004">
    <property type="term" value="P:cytochrome complex assembly"/>
    <property type="evidence" value="ECO:0007669"/>
    <property type="project" value="UniProtKB-KW"/>
</dbReference>
<keyword evidence="3" id="KW-0201">Cytochrome c-type biogenesis</keyword>
<evidence type="ECO:0000256" key="6">
    <source>
        <dbReference type="SAM" id="Phobius"/>
    </source>
</evidence>
<evidence type="ECO:0000256" key="5">
    <source>
        <dbReference type="ARBA" id="ARBA00023136"/>
    </source>
</evidence>
<feature type="domain" description="Cytochrome C biogenesis protein transmembrane" evidence="8">
    <location>
        <begin position="315"/>
        <end position="521"/>
    </location>
</feature>
<dbReference type="Pfam" id="PF13899">
    <property type="entry name" value="Thioredoxin_7"/>
    <property type="match status" value="1"/>
</dbReference>
<feature type="transmembrane region" description="Helical" evidence="6">
    <location>
        <begin position="353"/>
        <end position="378"/>
    </location>
</feature>
<dbReference type="EMBL" id="LSZP01000059">
    <property type="protein sequence ID" value="KXU34328.1"/>
    <property type="molecule type" value="Genomic_DNA"/>
</dbReference>
<feature type="transmembrane region" description="Helical" evidence="6">
    <location>
        <begin position="567"/>
        <end position="586"/>
    </location>
</feature>
<evidence type="ECO:0000256" key="3">
    <source>
        <dbReference type="ARBA" id="ARBA00022748"/>
    </source>
</evidence>
<feature type="domain" description="Thiol:disulfide interchange protein DsbD N-terminal" evidence="9">
    <location>
        <begin position="44"/>
        <end position="154"/>
    </location>
</feature>
<feature type="transmembrane region" description="Helical" evidence="6">
    <location>
        <begin position="472"/>
        <end position="492"/>
    </location>
</feature>
<evidence type="ECO:0000256" key="1">
    <source>
        <dbReference type="ARBA" id="ARBA00004141"/>
    </source>
</evidence>
<protein>
    <submittedName>
        <fullName evidence="10">Uncharacterized protein</fullName>
    </submittedName>
</protein>
<dbReference type="InterPro" id="IPR028250">
    <property type="entry name" value="DsbDN"/>
</dbReference>
<dbReference type="Pfam" id="PF02683">
    <property type="entry name" value="DsbD_TM"/>
    <property type="match status" value="1"/>
</dbReference>
<keyword evidence="4 6" id="KW-1133">Transmembrane helix</keyword>
<reference evidence="10 11" key="1">
    <citation type="submission" date="2016-02" db="EMBL/GenBank/DDBJ databases">
        <authorList>
            <person name="Wen L."/>
            <person name="He K."/>
            <person name="Yang H."/>
        </authorList>
    </citation>
    <scope>NUCLEOTIDE SEQUENCE [LARGE SCALE GENOMIC DNA]</scope>
    <source>
        <strain evidence="10 11">CV41</strain>
    </source>
</reference>
<evidence type="ECO:0000256" key="2">
    <source>
        <dbReference type="ARBA" id="ARBA00022692"/>
    </source>
</evidence>
<dbReference type="AlphaFoldDB" id="A0A139SIC3"/>
<proteinExistence type="predicted"/>
<keyword evidence="2 6" id="KW-0812">Transmembrane</keyword>
<dbReference type="SUPFAM" id="SSF52833">
    <property type="entry name" value="Thioredoxin-like"/>
    <property type="match status" value="1"/>
</dbReference>
<comment type="subcellular location">
    <subcellularLocation>
        <location evidence="1">Membrane</location>
        <topology evidence="1">Multi-pass membrane protein</topology>
    </subcellularLocation>
</comment>
<evidence type="ECO:0000313" key="11">
    <source>
        <dbReference type="Proteomes" id="UP000071392"/>
    </source>
</evidence>
<dbReference type="GO" id="GO:0015035">
    <property type="term" value="F:protein-disulfide reductase activity"/>
    <property type="evidence" value="ECO:0007669"/>
    <property type="project" value="TreeGrafter"/>
</dbReference>
<evidence type="ECO:0000259" key="8">
    <source>
        <dbReference type="Pfam" id="PF02683"/>
    </source>
</evidence>
<evidence type="ECO:0000256" key="4">
    <source>
        <dbReference type="ARBA" id="ARBA00022989"/>
    </source>
</evidence>
<feature type="chain" id="PRO_5007299260" evidence="7">
    <location>
        <begin position="30"/>
        <end position="709"/>
    </location>
</feature>
<feature type="transmembrane region" description="Helical" evidence="6">
    <location>
        <begin position="535"/>
        <end position="555"/>
    </location>
</feature>
<organism evidence="10 11">
    <name type="scientific">Cephaloticoccus capnophilus</name>
    <dbReference type="NCBI Taxonomy" id="1548208"/>
    <lineage>
        <taxon>Bacteria</taxon>
        <taxon>Pseudomonadati</taxon>
        <taxon>Verrucomicrobiota</taxon>
        <taxon>Opitutia</taxon>
        <taxon>Opitutales</taxon>
        <taxon>Opitutaceae</taxon>
        <taxon>Cephaloticoccus</taxon>
    </lineage>
</organism>
<dbReference type="STRING" id="1548208.AXK12_07585"/>
<dbReference type="GO" id="GO:0016020">
    <property type="term" value="C:membrane"/>
    <property type="evidence" value="ECO:0007669"/>
    <property type="project" value="UniProtKB-SubCell"/>
</dbReference>
<dbReference type="Pfam" id="PF11412">
    <property type="entry name" value="DsbD_N"/>
    <property type="match status" value="1"/>
</dbReference>
<keyword evidence="11" id="KW-1185">Reference proteome</keyword>
<evidence type="ECO:0000256" key="7">
    <source>
        <dbReference type="SAM" id="SignalP"/>
    </source>
</evidence>
<dbReference type="PANTHER" id="PTHR32234">
    <property type="entry name" value="THIOL:DISULFIDE INTERCHANGE PROTEIN DSBD"/>
    <property type="match status" value="1"/>
</dbReference>
<feature type="transmembrane region" description="Helical" evidence="6">
    <location>
        <begin position="438"/>
        <end position="466"/>
    </location>
</feature>
<name>A0A139SIC3_9BACT</name>
<accession>A0A139SIC3</accession>
<sequence length="709" mass="75408">MPAVTFLRLLSLLVFALAGSVFSTTTALAQVRASLIAEVEHIQPGQPFYAALRLEHQGHWHTYWVNPGTGLATSIEWELPEGFTAGEIEWPAPTVLRDRQGEIIGNGYEGEVLLPVKITPPENLERGSRVTLHAAADWLMCDEVCIPGGAALELVLRVAQPGADNVRLSGWESQIRKAIAELPKLPDEWQVSAVRSGDTITLTVLPTANAGDVSPVRPQWFFAEDNLVGYDLPQQIAPAPDGRGGYILALTVSPEMREESVERLTGVLLAEDSWLADSSLPGLRIDVPLEKAAAASGSLVGMSSSVSSAGLFATAALAFLGGLILNLMPCVFPVLGIKILGFVNQAGSEKRKVVAHGLVFTLGVLLSFWTLAGVLAVLRAGGEQLGWGFQLQSPQFVFGLAVLLLVFAMNLSGAFEFGLGATGLGAGLQTKSGLSGSFFTGVLATVVATPCSAPFLAPALGAALAMPVSESFLIFTAIAIGLSTPYLLLSIFPKAVGVLPRPGAWMETFKQFMAFPLYATVGYLLWVLAGQASENALLLIFFGLVVIALGLWCYGRLQAPGASAGRARAGLLGGAALLACGLWLGWPQAPAPTEVVWEPWSEELVAKYQREGRPIYLDFTARWCATCQTNKKLVFSSGEVLKTFADKNVAALKADWTSKDPKITAALAKYQKSAIPFNLVYLPGEPSPRELPSLLTPGIVLEALKRGGH</sequence>
<gene>
    <name evidence="10" type="ORF">AXK12_07585</name>
</gene>
<dbReference type="PANTHER" id="PTHR32234:SF3">
    <property type="entry name" value="SUPPRESSION OF COPPER SENSITIVITY PROTEIN"/>
    <property type="match status" value="1"/>
</dbReference>
<evidence type="ECO:0000313" key="10">
    <source>
        <dbReference type="EMBL" id="KXU34328.1"/>
    </source>
</evidence>
<dbReference type="InterPro" id="IPR036249">
    <property type="entry name" value="Thioredoxin-like_sf"/>
</dbReference>
<keyword evidence="5 6" id="KW-0472">Membrane</keyword>
<dbReference type="GO" id="GO:0045454">
    <property type="term" value="P:cell redox homeostasis"/>
    <property type="evidence" value="ECO:0007669"/>
    <property type="project" value="TreeGrafter"/>
</dbReference>
<feature type="signal peptide" evidence="7">
    <location>
        <begin position="1"/>
        <end position="29"/>
    </location>
</feature>
<dbReference type="CDD" id="cd02953">
    <property type="entry name" value="DsbDgamma"/>
    <property type="match status" value="1"/>
</dbReference>
<feature type="transmembrane region" description="Helical" evidence="6">
    <location>
        <begin position="398"/>
        <end position="426"/>
    </location>
</feature>
<keyword evidence="7" id="KW-0732">Signal</keyword>
<evidence type="ECO:0000259" key="9">
    <source>
        <dbReference type="Pfam" id="PF11412"/>
    </source>
</evidence>
<feature type="transmembrane region" description="Helical" evidence="6">
    <location>
        <begin position="311"/>
        <end position="341"/>
    </location>
</feature>
<feature type="transmembrane region" description="Helical" evidence="6">
    <location>
        <begin position="512"/>
        <end position="529"/>
    </location>
</feature>
<dbReference type="OrthoDB" id="9811036at2"/>
<dbReference type="Gene3D" id="3.40.30.10">
    <property type="entry name" value="Glutaredoxin"/>
    <property type="match status" value="1"/>
</dbReference>